<name>A0A1H0SG16_9PSED</name>
<gene>
    <name evidence="1" type="ORF">SAMN05216596_10446</name>
</gene>
<evidence type="ECO:0000313" key="1">
    <source>
        <dbReference type="EMBL" id="SDP40635.1"/>
    </source>
</evidence>
<organism evidence="1 2">
    <name type="scientific">Pseudomonas congelans</name>
    <dbReference type="NCBI Taxonomy" id="200452"/>
    <lineage>
        <taxon>Bacteria</taxon>
        <taxon>Pseudomonadati</taxon>
        <taxon>Pseudomonadota</taxon>
        <taxon>Gammaproteobacteria</taxon>
        <taxon>Pseudomonadales</taxon>
        <taxon>Pseudomonadaceae</taxon>
        <taxon>Pseudomonas</taxon>
    </lineage>
</organism>
<reference evidence="1 2" key="1">
    <citation type="submission" date="2016-10" db="EMBL/GenBank/DDBJ databases">
        <authorList>
            <person name="Varghese N."/>
            <person name="Submissions S."/>
        </authorList>
    </citation>
    <scope>NUCLEOTIDE SEQUENCE [LARGE SCALE GENOMIC DNA]</scope>
    <source>
        <strain evidence="1 2">DSM 14939</strain>
    </source>
</reference>
<keyword evidence="2" id="KW-1185">Reference proteome</keyword>
<accession>A0A1H0SG16</accession>
<protein>
    <submittedName>
        <fullName evidence="1">Uncharacterized protein</fullName>
    </submittedName>
</protein>
<dbReference type="Proteomes" id="UP000183042">
    <property type="component" value="Unassembled WGS sequence"/>
</dbReference>
<comment type="caution">
    <text evidence="1">The sequence shown here is derived from an EMBL/GenBank/DDBJ whole genome shotgun (WGS) entry which is preliminary data.</text>
</comment>
<sequence length="30" mass="3301">MIARAQTLIVHTLRVGMQFVTLCVIQGSIT</sequence>
<evidence type="ECO:0000313" key="2">
    <source>
        <dbReference type="Proteomes" id="UP000183042"/>
    </source>
</evidence>
<proteinExistence type="predicted"/>
<dbReference type="EMBL" id="FNJH01000004">
    <property type="protein sequence ID" value="SDP40635.1"/>
    <property type="molecule type" value="Genomic_DNA"/>
</dbReference>